<feature type="transmembrane region" description="Helical" evidence="1">
    <location>
        <begin position="6"/>
        <end position="30"/>
    </location>
</feature>
<keyword evidence="2" id="KW-0614">Plasmid</keyword>
<dbReference type="EMBL" id="LR214939">
    <property type="protein sequence ID" value="VEU56150.1"/>
    <property type="molecule type" value="Genomic_DNA"/>
</dbReference>
<accession>A0A448ZY13</accession>
<evidence type="ECO:0000256" key="1">
    <source>
        <dbReference type="SAM" id="Phobius"/>
    </source>
</evidence>
<protein>
    <submittedName>
        <fullName evidence="2">Uncharacterized protein</fullName>
    </submittedName>
</protein>
<dbReference type="AlphaFoldDB" id="A0A448ZY13"/>
<keyword evidence="1" id="KW-0472">Membrane</keyword>
<reference evidence="2" key="1">
    <citation type="submission" date="2019-01" db="EMBL/GenBank/DDBJ databases">
        <authorList>
            <consortium name="Pathogen Informatics"/>
        </authorList>
    </citation>
    <scope>NUCLEOTIDE SEQUENCE [LARGE SCALE GENOMIC DNA]</scope>
    <source>
        <strain evidence="2">NCTC10113</strain>
    </source>
</reference>
<evidence type="ECO:0000313" key="2">
    <source>
        <dbReference type="EMBL" id="VEU56150.1"/>
    </source>
</evidence>
<keyword evidence="1" id="KW-0812">Transmembrane</keyword>
<name>A0A448ZY13_METSV</name>
<proteinExistence type="predicted"/>
<dbReference type="RefSeq" id="WP_277847087.1">
    <property type="nucleotide sequence ID" value="NZ_LR214938.2"/>
</dbReference>
<geneLocation type="plasmid" evidence="2">
    <name>2</name>
</geneLocation>
<sequence length="40" mass="4323">MKKNLVLGLGFGLGGVIATLSIIQMGLMAYNMKINNNQKK</sequence>
<keyword evidence="1" id="KW-1133">Transmembrane helix</keyword>
<gene>
    <name evidence="2" type="ORF">NCTC10113_01036</name>
</gene>
<organism evidence="2">
    <name type="scientific">Metamycoplasma salivarium</name>
    <name type="common">Mycoplasma salivarium</name>
    <dbReference type="NCBI Taxonomy" id="2124"/>
    <lineage>
        <taxon>Bacteria</taxon>
        <taxon>Bacillati</taxon>
        <taxon>Mycoplasmatota</taxon>
        <taxon>Mycoplasmoidales</taxon>
        <taxon>Metamycoplasmataceae</taxon>
        <taxon>Metamycoplasma</taxon>
    </lineage>
</organism>